<accession>A0A2J7QFC3</accession>
<evidence type="ECO:0000259" key="1">
    <source>
        <dbReference type="PROSITE" id="PS50878"/>
    </source>
</evidence>
<sequence length="665" mass="75753">MKPTDIEGFYSIHSLARKSAEGRPSGGVSIFCKPRIGPMKTLCTEENLIIAKATKFTIIGIYIRPNTEIEDIMELLTFSFRKVTNPKESIILAGDMNCRIDKPDMKCKAILAFLKDINFKITNDPTRKTYFAHNGSSTIDLAFHKGDNIETLEQKGLWTSQITPLRKHIPIQTKFSLKTPQKTISKHVKNTMSRDINIAALERELGKATEAEQGIKENDLNTALTTINKMLETSITHKQNTRKAQPWFDKECYAERQTALNALHIAKMTLEPEDLRVYGEKRRYYKNLLKQKHTQYIEKEGERIAEEAINDPYVAIRPRRTSRSSNVEIGTWETHFTNILNSTGQQVAYEIECSNQLEAISPITKIEVMDAIKITKCKKAAGPDGFYNEHLKESAQCLAELWSKLFNKCLESGNIPEEWRKSTIKTLYKGKGETNDPNSYRGIALESNIFKLLTRILTNRIIEKVNPKILEEQFGFRRGRGTLHAIQNLLNDIEETQRFRKGKFYAVFIDYTKAFDLIDRNKLISKLQNMIGNLNPLTVIVKNILAYNQITIDDAICKTKEITQTNGVLQGDPLSPILFNIATADVIAAIREKSKDAVIYMYADDMVLGSPNKEELQHAFSALVEWAGNNSLKITGQKPNRWSSGRVDAQQQTTTYNMKRRTKLK</sequence>
<dbReference type="Pfam" id="PF00078">
    <property type="entry name" value="RVT_1"/>
    <property type="match status" value="1"/>
</dbReference>
<dbReference type="SUPFAM" id="SSF56219">
    <property type="entry name" value="DNase I-like"/>
    <property type="match status" value="1"/>
</dbReference>
<dbReference type="InParanoid" id="A0A2J7QFC3"/>
<dbReference type="Proteomes" id="UP000235965">
    <property type="component" value="Unassembled WGS sequence"/>
</dbReference>
<evidence type="ECO:0000313" key="2">
    <source>
        <dbReference type="EMBL" id="PNF27290.1"/>
    </source>
</evidence>
<dbReference type="Pfam" id="PF14529">
    <property type="entry name" value="Exo_endo_phos_2"/>
    <property type="match status" value="1"/>
</dbReference>
<dbReference type="InterPro" id="IPR000477">
    <property type="entry name" value="RT_dom"/>
</dbReference>
<dbReference type="GO" id="GO:0003824">
    <property type="term" value="F:catalytic activity"/>
    <property type="evidence" value="ECO:0007669"/>
    <property type="project" value="InterPro"/>
</dbReference>
<evidence type="ECO:0000313" key="3">
    <source>
        <dbReference type="Proteomes" id="UP000235965"/>
    </source>
</evidence>
<dbReference type="CDD" id="cd01650">
    <property type="entry name" value="RT_nLTR_like"/>
    <property type="match status" value="1"/>
</dbReference>
<protein>
    <recommendedName>
        <fullName evidence="1">Reverse transcriptase domain-containing protein</fullName>
    </recommendedName>
</protein>
<comment type="caution">
    <text evidence="2">The sequence shown here is derived from an EMBL/GenBank/DDBJ whole genome shotgun (WGS) entry which is preliminary data.</text>
</comment>
<dbReference type="PANTHER" id="PTHR19446">
    <property type="entry name" value="REVERSE TRANSCRIPTASES"/>
    <property type="match status" value="1"/>
</dbReference>
<dbReference type="GO" id="GO:0071897">
    <property type="term" value="P:DNA biosynthetic process"/>
    <property type="evidence" value="ECO:0007669"/>
    <property type="project" value="UniProtKB-ARBA"/>
</dbReference>
<name>A0A2J7QFC3_9NEOP</name>
<gene>
    <name evidence="2" type="ORF">B7P43_G04678</name>
</gene>
<dbReference type="Gene3D" id="3.30.70.270">
    <property type="match status" value="1"/>
</dbReference>
<reference evidence="2 3" key="1">
    <citation type="submission" date="2017-12" db="EMBL/GenBank/DDBJ databases">
        <title>Hemimetabolous genomes reveal molecular basis of termite eusociality.</title>
        <authorList>
            <person name="Harrison M.C."/>
            <person name="Jongepier E."/>
            <person name="Robertson H.M."/>
            <person name="Arning N."/>
            <person name="Bitard-Feildel T."/>
            <person name="Chao H."/>
            <person name="Childers C.P."/>
            <person name="Dinh H."/>
            <person name="Doddapaneni H."/>
            <person name="Dugan S."/>
            <person name="Gowin J."/>
            <person name="Greiner C."/>
            <person name="Han Y."/>
            <person name="Hu H."/>
            <person name="Hughes D.S.T."/>
            <person name="Huylmans A.-K."/>
            <person name="Kemena C."/>
            <person name="Kremer L.P.M."/>
            <person name="Lee S.L."/>
            <person name="Lopez-Ezquerra A."/>
            <person name="Mallet L."/>
            <person name="Monroy-Kuhn J.M."/>
            <person name="Moser A."/>
            <person name="Murali S.C."/>
            <person name="Muzny D.M."/>
            <person name="Otani S."/>
            <person name="Piulachs M.-D."/>
            <person name="Poelchau M."/>
            <person name="Qu J."/>
            <person name="Schaub F."/>
            <person name="Wada-Katsumata A."/>
            <person name="Worley K.C."/>
            <person name="Xie Q."/>
            <person name="Ylla G."/>
            <person name="Poulsen M."/>
            <person name="Gibbs R.A."/>
            <person name="Schal C."/>
            <person name="Richards S."/>
            <person name="Belles X."/>
            <person name="Korb J."/>
            <person name="Bornberg-Bauer E."/>
        </authorList>
    </citation>
    <scope>NUCLEOTIDE SEQUENCE [LARGE SCALE GENOMIC DNA]</scope>
    <source>
        <tissue evidence="2">Whole body</tissue>
    </source>
</reference>
<organism evidence="2 3">
    <name type="scientific">Cryptotermes secundus</name>
    <dbReference type="NCBI Taxonomy" id="105785"/>
    <lineage>
        <taxon>Eukaryota</taxon>
        <taxon>Metazoa</taxon>
        <taxon>Ecdysozoa</taxon>
        <taxon>Arthropoda</taxon>
        <taxon>Hexapoda</taxon>
        <taxon>Insecta</taxon>
        <taxon>Pterygota</taxon>
        <taxon>Neoptera</taxon>
        <taxon>Polyneoptera</taxon>
        <taxon>Dictyoptera</taxon>
        <taxon>Blattodea</taxon>
        <taxon>Blattoidea</taxon>
        <taxon>Termitoidae</taxon>
        <taxon>Kalotermitidae</taxon>
        <taxon>Cryptotermitinae</taxon>
        <taxon>Cryptotermes</taxon>
    </lineage>
</organism>
<dbReference type="InterPro" id="IPR036691">
    <property type="entry name" value="Endo/exonu/phosph_ase_sf"/>
</dbReference>
<keyword evidence="3" id="KW-1185">Reference proteome</keyword>
<dbReference type="InterPro" id="IPR005135">
    <property type="entry name" value="Endo/exonuclease/phosphatase"/>
</dbReference>
<dbReference type="InterPro" id="IPR043128">
    <property type="entry name" value="Rev_trsase/Diguanyl_cyclase"/>
</dbReference>
<dbReference type="STRING" id="105785.A0A2J7QFC3"/>
<dbReference type="SUPFAM" id="SSF56672">
    <property type="entry name" value="DNA/RNA polymerases"/>
    <property type="match status" value="1"/>
</dbReference>
<proteinExistence type="predicted"/>
<dbReference type="EMBL" id="NEVH01015299">
    <property type="protein sequence ID" value="PNF27290.1"/>
    <property type="molecule type" value="Genomic_DNA"/>
</dbReference>
<dbReference type="PROSITE" id="PS50878">
    <property type="entry name" value="RT_POL"/>
    <property type="match status" value="1"/>
</dbReference>
<dbReference type="Gene3D" id="3.60.10.10">
    <property type="entry name" value="Endonuclease/exonuclease/phosphatase"/>
    <property type="match status" value="1"/>
</dbReference>
<dbReference type="InterPro" id="IPR043502">
    <property type="entry name" value="DNA/RNA_pol_sf"/>
</dbReference>
<dbReference type="AlphaFoldDB" id="A0A2J7QFC3"/>
<feature type="domain" description="Reverse transcriptase" evidence="1">
    <location>
        <begin position="408"/>
        <end position="665"/>
    </location>
</feature>